<dbReference type="GO" id="GO:0006730">
    <property type="term" value="P:one-carbon metabolic process"/>
    <property type="evidence" value="ECO:0007669"/>
    <property type="project" value="UniProtKB-KW"/>
</dbReference>
<keyword evidence="12" id="KW-1185">Reference proteome</keyword>
<evidence type="ECO:0000259" key="10">
    <source>
        <dbReference type="PROSITE" id="PS51330"/>
    </source>
</evidence>
<dbReference type="CDD" id="cd00209">
    <property type="entry name" value="DHFR"/>
    <property type="match status" value="1"/>
</dbReference>
<evidence type="ECO:0000256" key="8">
    <source>
        <dbReference type="PIRNR" id="PIRNR000194"/>
    </source>
</evidence>
<evidence type="ECO:0000256" key="9">
    <source>
        <dbReference type="RuleBase" id="RU004474"/>
    </source>
</evidence>
<dbReference type="EC" id="1.5.1.3" evidence="3 8"/>
<dbReference type="PROSITE" id="PS00075">
    <property type="entry name" value="DHFR_1"/>
    <property type="match status" value="1"/>
</dbReference>
<gene>
    <name evidence="11" type="primary">folA</name>
    <name evidence="11" type="ORF">GCM10011617_29780</name>
</gene>
<evidence type="ECO:0000256" key="2">
    <source>
        <dbReference type="ARBA" id="ARBA00009539"/>
    </source>
</evidence>
<dbReference type="SUPFAM" id="SSF53597">
    <property type="entry name" value="Dihydrofolate reductase-like"/>
    <property type="match status" value="1"/>
</dbReference>
<dbReference type="PANTHER" id="PTHR48069">
    <property type="entry name" value="DIHYDROFOLATE REDUCTASE"/>
    <property type="match status" value="1"/>
</dbReference>
<evidence type="ECO:0000313" key="12">
    <source>
        <dbReference type="Proteomes" id="UP000634139"/>
    </source>
</evidence>
<protein>
    <recommendedName>
        <fullName evidence="3 8">Dihydrofolate reductase</fullName>
        <ecNumber evidence="3 8">1.5.1.3</ecNumber>
    </recommendedName>
</protein>
<name>A0A918RNS0_9SPHN</name>
<dbReference type="GO" id="GO:0046655">
    <property type="term" value="P:folic acid metabolic process"/>
    <property type="evidence" value="ECO:0007669"/>
    <property type="project" value="TreeGrafter"/>
</dbReference>
<dbReference type="InterPro" id="IPR024072">
    <property type="entry name" value="DHFR-like_dom_sf"/>
</dbReference>
<comment type="function">
    <text evidence="7 8">Key enzyme in folate metabolism. Catalyzes an essential reaction for de novo glycine and purine synthesis, and for DNA precursor synthesis.</text>
</comment>
<keyword evidence="5 8" id="KW-0521">NADP</keyword>
<evidence type="ECO:0000256" key="1">
    <source>
        <dbReference type="ARBA" id="ARBA00004903"/>
    </source>
</evidence>
<accession>A0A918RNS0</accession>
<dbReference type="GO" id="GO:0004146">
    <property type="term" value="F:dihydrofolate reductase activity"/>
    <property type="evidence" value="ECO:0007669"/>
    <property type="project" value="UniProtKB-EC"/>
</dbReference>
<dbReference type="Pfam" id="PF00186">
    <property type="entry name" value="DHFR_1"/>
    <property type="match status" value="1"/>
</dbReference>
<dbReference type="GO" id="GO:0050661">
    <property type="term" value="F:NADP binding"/>
    <property type="evidence" value="ECO:0007669"/>
    <property type="project" value="InterPro"/>
</dbReference>
<keyword evidence="4 8" id="KW-0554">One-carbon metabolism</keyword>
<dbReference type="Gene3D" id="3.40.430.10">
    <property type="entry name" value="Dihydrofolate Reductase, subunit A"/>
    <property type="match status" value="1"/>
</dbReference>
<evidence type="ECO:0000256" key="3">
    <source>
        <dbReference type="ARBA" id="ARBA00012856"/>
    </source>
</evidence>
<dbReference type="PROSITE" id="PS51330">
    <property type="entry name" value="DHFR_2"/>
    <property type="match status" value="1"/>
</dbReference>
<evidence type="ECO:0000313" key="11">
    <source>
        <dbReference type="EMBL" id="GHA07077.1"/>
    </source>
</evidence>
<organism evidence="11 12">
    <name type="scientific">Novosphingobium arvoryzae</name>
    <dbReference type="NCBI Taxonomy" id="1256514"/>
    <lineage>
        <taxon>Bacteria</taxon>
        <taxon>Pseudomonadati</taxon>
        <taxon>Pseudomonadota</taxon>
        <taxon>Alphaproteobacteria</taxon>
        <taxon>Sphingomonadales</taxon>
        <taxon>Sphingomonadaceae</taxon>
        <taxon>Novosphingobium</taxon>
    </lineage>
</organism>
<sequence>MFLVVAVADNGVIGKDGGMPWHISADFRRVKSLTMGKPLVMGRKTFESLPGILPGRRHIVITRDSGWQADGAERAGSLEQALKLANAPHIVIFGGAEIYAAALPLADRIEWTEVHAAPEGDTRFPAFDRSEWTETFRESHPAEGRNPAFDFVTLVRKPSPKQEG</sequence>
<reference evidence="11" key="1">
    <citation type="journal article" date="2014" name="Int. J. Syst. Evol. Microbiol.">
        <title>Complete genome sequence of Corynebacterium casei LMG S-19264T (=DSM 44701T), isolated from a smear-ripened cheese.</title>
        <authorList>
            <consortium name="US DOE Joint Genome Institute (JGI-PGF)"/>
            <person name="Walter F."/>
            <person name="Albersmeier A."/>
            <person name="Kalinowski J."/>
            <person name="Ruckert C."/>
        </authorList>
    </citation>
    <scope>NUCLEOTIDE SEQUENCE</scope>
    <source>
        <strain evidence="11">KCTC 32422</strain>
    </source>
</reference>
<dbReference type="PIRSF" id="PIRSF000194">
    <property type="entry name" value="DHFR"/>
    <property type="match status" value="1"/>
</dbReference>
<dbReference type="AlphaFoldDB" id="A0A918RNS0"/>
<comment type="catalytic activity">
    <reaction evidence="8">
        <text>(6S)-5,6,7,8-tetrahydrofolate + NADP(+) = 7,8-dihydrofolate + NADPH + H(+)</text>
        <dbReference type="Rhea" id="RHEA:15009"/>
        <dbReference type="ChEBI" id="CHEBI:15378"/>
        <dbReference type="ChEBI" id="CHEBI:57451"/>
        <dbReference type="ChEBI" id="CHEBI:57453"/>
        <dbReference type="ChEBI" id="CHEBI:57783"/>
        <dbReference type="ChEBI" id="CHEBI:58349"/>
        <dbReference type="EC" id="1.5.1.3"/>
    </reaction>
</comment>
<comment type="caution">
    <text evidence="11">The sequence shown here is derived from an EMBL/GenBank/DDBJ whole genome shotgun (WGS) entry which is preliminary data.</text>
</comment>
<reference evidence="11" key="2">
    <citation type="submission" date="2020-09" db="EMBL/GenBank/DDBJ databases">
        <authorList>
            <person name="Sun Q."/>
            <person name="Kim S."/>
        </authorList>
    </citation>
    <scope>NUCLEOTIDE SEQUENCE</scope>
    <source>
        <strain evidence="11">KCTC 32422</strain>
    </source>
</reference>
<feature type="domain" description="DHFR" evidence="10">
    <location>
        <begin position="1"/>
        <end position="156"/>
    </location>
</feature>
<dbReference type="GO" id="GO:0046452">
    <property type="term" value="P:dihydrofolate metabolic process"/>
    <property type="evidence" value="ECO:0007669"/>
    <property type="project" value="TreeGrafter"/>
</dbReference>
<dbReference type="GO" id="GO:0046654">
    <property type="term" value="P:tetrahydrofolate biosynthetic process"/>
    <property type="evidence" value="ECO:0007669"/>
    <property type="project" value="InterPro"/>
</dbReference>
<evidence type="ECO:0000256" key="7">
    <source>
        <dbReference type="ARBA" id="ARBA00025067"/>
    </source>
</evidence>
<evidence type="ECO:0000256" key="6">
    <source>
        <dbReference type="ARBA" id="ARBA00023002"/>
    </source>
</evidence>
<proteinExistence type="inferred from homology"/>
<comment type="similarity">
    <text evidence="2 8 9">Belongs to the dihydrofolate reductase family.</text>
</comment>
<dbReference type="PANTHER" id="PTHR48069:SF3">
    <property type="entry name" value="DIHYDROFOLATE REDUCTASE"/>
    <property type="match status" value="1"/>
</dbReference>
<dbReference type="PRINTS" id="PR00070">
    <property type="entry name" value="DHFR"/>
</dbReference>
<dbReference type="GO" id="GO:0005829">
    <property type="term" value="C:cytosol"/>
    <property type="evidence" value="ECO:0007669"/>
    <property type="project" value="TreeGrafter"/>
</dbReference>
<dbReference type="InterPro" id="IPR017925">
    <property type="entry name" value="DHFR_CS"/>
</dbReference>
<evidence type="ECO:0000256" key="4">
    <source>
        <dbReference type="ARBA" id="ARBA00022563"/>
    </source>
</evidence>
<comment type="pathway">
    <text evidence="1 8">Cofactor biosynthesis; tetrahydrofolate biosynthesis; 5,6,7,8-tetrahydrofolate from 7,8-dihydrofolate: step 1/1.</text>
</comment>
<evidence type="ECO:0000256" key="5">
    <source>
        <dbReference type="ARBA" id="ARBA00022857"/>
    </source>
</evidence>
<dbReference type="InterPro" id="IPR012259">
    <property type="entry name" value="DHFR"/>
</dbReference>
<dbReference type="Proteomes" id="UP000634139">
    <property type="component" value="Unassembled WGS sequence"/>
</dbReference>
<dbReference type="EMBL" id="BMZD01000011">
    <property type="protein sequence ID" value="GHA07077.1"/>
    <property type="molecule type" value="Genomic_DNA"/>
</dbReference>
<dbReference type="InterPro" id="IPR001796">
    <property type="entry name" value="DHFR_dom"/>
</dbReference>
<keyword evidence="6 8" id="KW-0560">Oxidoreductase</keyword>